<keyword evidence="7" id="KW-0406">Ion transport</keyword>
<feature type="compositionally biased region" description="Basic and acidic residues" evidence="10">
    <location>
        <begin position="1699"/>
        <end position="1708"/>
    </location>
</feature>
<evidence type="ECO:0000259" key="16">
    <source>
        <dbReference type="Pfam" id="PF24874"/>
    </source>
</evidence>
<feature type="compositionally biased region" description="Acidic residues" evidence="10">
    <location>
        <begin position="96"/>
        <end position="119"/>
    </location>
</feature>
<keyword evidence="4" id="KW-1003">Cell membrane</keyword>
<evidence type="ECO:0000256" key="5">
    <source>
        <dbReference type="ARBA" id="ARBA00022692"/>
    </source>
</evidence>
<feature type="domain" description="Piezo THU9 and anchor" evidence="16">
    <location>
        <begin position="2042"/>
        <end position="2278"/>
    </location>
</feature>
<evidence type="ECO:0000256" key="4">
    <source>
        <dbReference type="ARBA" id="ARBA00022475"/>
    </source>
</evidence>
<keyword evidence="3" id="KW-0813">Transport</keyword>
<evidence type="ECO:0000259" key="13">
    <source>
        <dbReference type="Pfam" id="PF15917"/>
    </source>
</evidence>
<evidence type="ECO:0008006" key="19">
    <source>
        <dbReference type="Google" id="ProtNLM"/>
    </source>
</evidence>
<dbReference type="InterPro" id="IPR031334">
    <property type="entry name" value="Piezo_cap_dom"/>
</dbReference>
<feature type="compositionally biased region" description="Basic and acidic residues" evidence="10">
    <location>
        <begin position="1370"/>
        <end position="1381"/>
    </location>
</feature>
<dbReference type="InterPro" id="IPR056770">
    <property type="entry name" value="Piezo_THU9_anchor"/>
</dbReference>
<feature type="transmembrane region" description="Helical" evidence="11">
    <location>
        <begin position="663"/>
        <end position="684"/>
    </location>
</feature>
<keyword evidence="6 11" id="KW-1133">Transmembrane helix</keyword>
<evidence type="ECO:0000313" key="17">
    <source>
        <dbReference type="EMBL" id="CAH2303227.1"/>
    </source>
</evidence>
<feature type="domain" description="Piezo TM25-28" evidence="13">
    <location>
        <begin position="1152"/>
        <end position="1478"/>
    </location>
</feature>
<name>A0AAD1SKH8_PELCU</name>
<comment type="subcellular location">
    <subcellularLocation>
        <location evidence="1">Cell membrane</location>
        <topology evidence="1">Multi-pass membrane protein</topology>
    </subcellularLocation>
</comment>
<feature type="compositionally biased region" description="Basic and acidic residues" evidence="10">
    <location>
        <begin position="1443"/>
        <end position="1453"/>
    </location>
</feature>
<dbReference type="Pfam" id="PF24874">
    <property type="entry name" value="Piezo_THU9_anchor"/>
    <property type="match status" value="1"/>
</dbReference>
<evidence type="ECO:0000256" key="6">
    <source>
        <dbReference type="ARBA" id="ARBA00022989"/>
    </source>
</evidence>
<evidence type="ECO:0000256" key="7">
    <source>
        <dbReference type="ARBA" id="ARBA00023065"/>
    </source>
</evidence>
<feature type="transmembrane region" description="Helical" evidence="11">
    <location>
        <begin position="1233"/>
        <end position="1256"/>
    </location>
</feature>
<feature type="transmembrane region" description="Helical" evidence="11">
    <location>
        <begin position="273"/>
        <end position="290"/>
    </location>
</feature>
<feature type="compositionally biased region" description="Basic residues" evidence="10">
    <location>
        <begin position="1923"/>
        <end position="1935"/>
    </location>
</feature>
<dbReference type="Pfam" id="PF24871">
    <property type="entry name" value="Piezo_TM1-24"/>
    <property type="match status" value="1"/>
</dbReference>
<feature type="region of interest" description="Disordered" evidence="10">
    <location>
        <begin position="93"/>
        <end position="119"/>
    </location>
</feature>
<dbReference type="EMBL" id="OW240917">
    <property type="protein sequence ID" value="CAH2303227.1"/>
    <property type="molecule type" value="Genomic_DNA"/>
</dbReference>
<evidence type="ECO:0000259" key="12">
    <source>
        <dbReference type="Pfam" id="PF12166"/>
    </source>
</evidence>
<evidence type="ECO:0000256" key="8">
    <source>
        <dbReference type="ARBA" id="ARBA00023136"/>
    </source>
</evidence>
<evidence type="ECO:0000256" key="9">
    <source>
        <dbReference type="ARBA" id="ARBA00023303"/>
    </source>
</evidence>
<dbReference type="GO" id="GO:0008381">
    <property type="term" value="F:mechanosensitive monoatomic ion channel activity"/>
    <property type="evidence" value="ECO:0007669"/>
    <property type="project" value="InterPro"/>
</dbReference>
<dbReference type="InterPro" id="IPR056768">
    <property type="entry name" value="THU_Piezo"/>
</dbReference>
<keyword evidence="8 11" id="KW-0472">Membrane</keyword>
<feature type="transmembrane region" description="Helical" evidence="11">
    <location>
        <begin position="1026"/>
        <end position="1042"/>
    </location>
</feature>
<accession>A0AAD1SKH8</accession>
<dbReference type="InterPro" id="IPR056769">
    <property type="entry name" value="Piezo_TM1-24"/>
</dbReference>
<feature type="domain" description="Piezo non-specific cation channel cap" evidence="12">
    <location>
        <begin position="2316"/>
        <end position="2613"/>
    </location>
</feature>
<organism evidence="17 18">
    <name type="scientific">Pelobates cultripes</name>
    <name type="common">Western spadefoot toad</name>
    <dbReference type="NCBI Taxonomy" id="61616"/>
    <lineage>
        <taxon>Eukaryota</taxon>
        <taxon>Metazoa</taxon>
        <taxon>Chordata</taxon>
        <taxon>Craniata</taxon>
        <taxon>Vertebrata</taxon>
        <taxon>Euteleostomi</taxon>
        <taxon>Amphibia</taxon>
        <taxon>Batrachia</taxon>
        <taxon>Anura</taxon>
        <taxon>Pelobatoidea</taxon>
        <taxon>Pelobatidae</taxon>
        <taxon>Pelobates</taxon>
    </lineage>
</organism>
<feature type="transmembrane region" description="Helical" evidence="11">
    <location>
        <begin position="142"/>
        <end position="161"/>
    </location>
</feature>
<feature type="compositionally biased region" description="Low complexity" evidence="10">
    <location>
        <begin position="1383"/>
        <end position="1392"/>
    </location>
</feature>
<evidence type="ECO:0000313" key="18">
    <source>
        <dbReference type="Proteomes" id="UP001295444"/>
    </source>
</evidence>
<feature type="transmembrane region" description="Helical" evidence="11">
    <location>
        <begin position="1173"/>
        <end position="1193"/>
    </location>
</feature>
<feature type="transmembrane region" description="Helical" evidence="11">
    <location>
        <begin position="167"/>
        <end position="191"/>
    </location>
</feature>
<feature type="transmembrane region" description="Helical" evidence="11">
    <location>
        <begin position="1200"/>
        <end position="1221"/>
    </location>
</feature>
<dbReference type="InterPro" id="IPR027272">
    <property type="entry name" value="Piezo"/>
</dbReference>
<feature type="compositionally biased region" description="Acidic residues" evidence="10">
    <location>
        <begin position="1685"/>
        <end position="1698"/>
    </location>
</feature>
<feature type="region of interest" description="Disordered" evidence="10">
    <location>
        <begin position="1665"/>
        <end position="1708"/>
    </location>
</feature>
<dbReference type="PANTHER" id="PTHR47049">
    <property type="entry name" value="PIEZO-TYPE MECHANOSENSITIVE ION CHANNEL HOMOLOG"/>
    <property type="match status" value="1"/>
</dbReference>
<feature type="region of interest" description="Disordered" evidence="10">
    <location>
        <begin position="1477"/>
        <end position="1518"/>
    </location>
</feature>
<dbReference type="InterPro" id="IPR031805">
    <property type="entry name" value="Piezo_TM25-28"/>
</dbReference>
<feature type="region of interest" description="Disordered" evidence="10">
    <location>
        <begin position="1370"/>
        <end position="1407"/>
    </location>
</feature>
<dbReference type="Pfam" id="PF23188">
    <property type="entry name" value="THU_Piezo1"/>
    <property type="match status" value="1"/>
</dbReference>
<feature type="transmembrane region" description="Helical" evidence="11">
    <location>
        <begin position="2147"/>
        <end position="2164"/>
    </location>
</feature>
<dbReference type="Pfam" id="PF15917">
    <property type="entry name" value="Piezo_TM25-28"/>
    <property type="match status" value="1"/>
</dbReference>
<comment type="similarity">
    <text evidence="2">Belongs to the PIEZO (TC 1.A.75) family.</text>
</comment>
<feature type="transmembrane region" description="Helical" evidence="11">
    <location>
        <begin position="450"/>
        <end position="471"/>
    </location>
</feature>
<evidence type="ECO:0000256" key="10">
    <source>
        <dbReference type="SAM" id="MobiDB-lite"/>
    </source>
</evidence>
<feature type="domain" description="Piezo TM1-24" evidence="15">
    <location>
        <begin position="46"/>
        <end position="690"/>
    </location>
</feature>
<feature type="transmembrane region" description="Helical" evidence="11">
    <location>
        <begin position="1054"/>
        <end position="1074"/>
    </location>
</feature>
<feature type="domain" description="Piezo transmembrane helical unit" evidence="14">
    <location>
        <begin position="1790"/>
        <end position="1913"/>
    </location>
</feature>
<evidence type="ECO:0000259" key="14">
    <source>
        <dbReference type="Pfam" id="PF23188"/>
    </source>
</evidence>
<feature type="transmembrane region" description="Helical" evidence="11">
    <location>
        <begin position="2114"/>
        <end position="2135"/>
    </location>
</feature>
<feature type="region of interest" description="Disordered" evidence="10">
    <location>
        <begin position="1427"/>
        <end position="1457"/>
    </location>
</feature>
<sequence length="2617" mass="302077">MEKQWTTSGRKSKASEECQKSVCRIGWSCDRQTAKLSTGALTPPNFLVLSNVDAWNIIRLLASDIGMFFSGILIRRTCKKLVRSDAPKSCLRVSSQEEEEYDEESENESELEESGDEMGFSTDEDIVEQEGNDTRTKLMEKISVFITGIKLLFEALFTTAGKVVITLLLGIAGIILPSVTSSVYFVIFLWLCSWWACNRSVSLVLFSSLCVLAAIFSAGHLTAIYLYQLPYFQELIPPDDLFSRLFGMTAIVQTNGTELWVVCLHQNLHWPDFLNPFILLILYYTLVMLLHQWGPMPMSLVRTQEEAEDKNIELSKEKLELDGMLWVTNAEMIQSEYVSHNGWQELPLLKCELHQGHIDFTVPIYSEEKDISEGSEAEEPVEVLETDQKPSGLAVLGQFIMRQSYVSALIVMMVWSITHNSWLTFVLLIWSCVIWMVRDRRRYAMLSSPFLAFYANILVVQNFFVGLKLSQDELFPGIPTSVLIDFDLKPYPMPCIHLGIKIFYAFTFWILLRQNLKERQQLLEDGEEDLKEVTVEESDTQQPSNAFVEMVGSLVRGTLVKYWIYFCGIMFFVVSFRGKVVVYKILYIVLFLFCVCLYKIHYEWWRKVLKYFWVTVVSYSMVVLIAVYVYQFKTISGFFLQILGMSEEGLRDLGLEQYSTVELFAGILLPSSFLLACILQVYYFNDDFLKLTDLNNIPINQDGVSDRHLEIAKKMESRVLILASIIKENIGSLQKKLDADRQTSASQSTLEKIDNITADGDGKKDSQSSAELSNKSSATLDTEVENPWILVIDKLMSILLSTLRLIHNIQVLIWRLLELHIIKIVSTIIIWITLQEVSLMNCLFYIPWVFALPYSHLRPYASSISTVWSCFMVICKMMYQLKFVKPLDYSSNCTEGLYHNGSLYSSVTDELLQKSVLYTSPVDPALWCGGLRKCADSVLPCLQNHLTILAIMAIEATVYRHQLYYRVHNKLSAPITGSIFDKITRRHLDDGLLQCIKYFVNYFFYKFGLEVSFVISVNVIGQRMDFYAVLHSCWLMYLLYLRRRKTIAEVWPKYCCFIASIMTLQYVLCIGIPPAFCTDYPWRTLSPAIRSNLIKWLYLPDFARRPDPKFLLYDFLLLLSASLQWQVFEDENLTCVRMVAGDNIEISRDLDPGDLSQYSPVPNFIHCRSYLDMAKVVAFSFHFWFVLSLIFITGTTRINILCMGYLMACFHFMLFGGSLLLKPVRHLLKLWDYLIAYTSFVITMKNILSIGSCAYLDKLMKNNCWLIQTFSMFCTIKGYDLTIPSEEDCELPKNEAGIVWDAICFTFLLIQRRIFTSYYFLYVVADLKASKLLASRGAELFEEKIKKVVAARLEQEQKCAQAMKKQMEQIKLKQKAPKDGSSEENTGEGTSELAIKDKDDGDKKDKDCKKKWYQPWVTHTSMVRSGSYSLFDTDSEDEEEETREEKREEEPPKKKTAFQLAYEAWTISSKSALKLRKNDENTFREQSRKEGDRLQAEDDSTPDQTLTGSKEDNAEGPENSIQRIINIVKFSWVFIQALADDTIETLNSFCKNSVDIATVLRMERCMLQRNLDKGKEASQECIAEYYKTKQISRTQTLSSEENEEPVSLARKDILQSRRLEINKILSVESHYSQDSFLSSCPTEDMVLSCEDLAEPVETTRIRRPCRMQAFDTTSDDSLDLSHDPDEGEETNHDEELEDNRDVTEETRTDIPPSYSTVILKEELQTSESEGVSHELDESGRPLVEVPALLTASELLLNNMYYDEELDQSERFYQTLPRPLRLFFALYNTVVSKSEMLCYFVIILNHMVSASILSLILPILIFLWAMLSVPRPTKRFWMTAIIYTEITVVIKYSFQFGFFPWTSTVYRSMNADKPFQLPNIIGIEKKDGYVHFDLVQLLALFLHRSILKCHGLWDDKEVCLPESKKKKKSRKQRKRGSKGEDDTASGIAPWKLFTHQHSSKNVFRKRRIWNKQDIEGNTQKKESKRWNWFRRNPKKRRLTLKEYLKQQWIKAKKLAVKIALQIYLPIRQFFYDIIHPEYSPVCDVYAIMFLVDVINFIIVIFGYWAFGKHSAAADITESLSEDQVPEAFLVMLLLQFATMIVDRAIYLRKTMFGKCVFQVVLVFGIHFWMFFILPGVTERRFNTNQIAQLWYFVKCVYFGLSAYQIKCGYPNRVLGNFLTKSYNCINLFLFQGFRMVPFLTEMRAVMDWIWTDTTLSLSSWICVEDIYANIFIMKCWRESEKKYPEPPGQKKKKIVKYGMGGVIIFALICIVWFPLLFMSLVKSVAGVTNQPLDVSIQISISGYEPLFTMSAQQQNLAPYSQVAYDELTYRYALHPSAMQFIVNYMPEDIVTAKIKSNASLLWTISPASREAMIEELSDSKQIYVNIYWTILRNASIVKSAETSGKYSVCYEDAETRDSIVQMLRGERQEPLMLQNILPKHLRAGGGPEAKIAHRLQTGVSEKAEDIQKYAFFRNLTLKLQQMSVNSSFNQVTEWWTVQEWNPACAPAGCSKNIELVIYNDKASPQSLGFLAGYGIVGLYMSVVLVIGKFIREFFNGISRSIMFEELPNVDRILKLCTDIFLVRETGDLDLEEQLFAKLIFLYRSPETMIKWTREKEEH</sequence>
<gene>
    <name evidence="17" type="ORF">PECUL_23A032739</name>
</gene>
<keyword evidence="18" id="KW-1185">Reference proteome</keyword>
<evidence type="ECO:0000259" key="15">
    <source>
        <dbReference type="Pfam" id="PF24871"/>
    </source>
</evidence>
<feature type="transmembrane region" description="Helical" evidence="11">
    <location>
        <begin position="860"/>
        <end position="879"/>
    </location>
</feature>
<dbReference type="Proteomes" id="UP001295444">
    <property type="component" value="Chromosome 06"/>
</dbReference>
<feature type="region of interest" description="Disordered" evidence="10">
    <location>
        <begin position="1923"/>
        <end position="1942"/>
    </location>
</feature>
<feature type="transmembrane region" description="Helical" evidence="11">
    <location>
        <begin position="1796"/>
        <end position="1823"/>
    </location>
</feature>
<feature type="compositionally biased region" description="Basic and acidic residues" evidence="10">
    <location>
        <begin position="1394"/>
        <end position="1407"/>
    </location>
</feature>
<feature type="transmembrane region" description="Helical" evidence="11">
    <location>
        <begin position="2256"/>
        <end position="2280"/>
    </location>
</feature>
<dbReference type="PANTHER" id="PTHR47049:SF7">
    <property type="entry name" value="PIEZO-TYPE MECHANOSENSITIVE ION CHANNEL COMPONENT 2 ISOFORM X1"/>
    <property type="match status" value="1"/>
</dbReference>
<feature type="transmembrane region" description="Helical" evidence="11">
    <location>
        <begin position="203"/>
        <end position="227"/>
    </location>
</feature>
<feature type="transmembrane region" description="Helical" evidence="11">
    <location>
        <begin position="1835"/>
        <end position="1858"/>
    </location>
</feature>
<evidence type="ECO:0000256" key="1">
    <source>
        <dbReference type="ARBA" id="ARBA00004651"/>
    </source>
</evidence>
<proteinExistence type="inferred from homology"/>
<evidence type="ECO:0000256" key="2">
    <source>
        <dbReference type="ARBA" id="ARBA00007821"/>
    </source>
</evidence>
<protein>
    <recommendedName>
        <fullName evidence="19">Piezo-type mechanosensitive ion channel component</fullName>
    </recommendedName>
</protein>
<feature type="transmembrane region" description="Helical" evidence="11">
    <location>
        <begin position="2526"/>
        <end position="2549"/>
    </location>
</feature>
<feature type="compositionally biased region" description="Basic and acidic residues" evidence="10">
    <location>
        <begin position="1477"/>
        <end position="1496"/>
    </location>
</feature>
<reference evidence="17" key="1">
    <citation type="submission" date="2022-03" db="EMBL/GenBank/DDBJ databases">
        <authorList>
            <person name="Alioto T."/>
            <person name="Alioto T."/>
            <person name="Gomez Garrido J."/>
        </authorList>
    </citation>
    <scope>NUCLEOTIDE SEQUENCE</scope>
</reference>
<dbReference type="GO" id="GO:0005886">
    <property type="term" value="C:plasma membrane"/>
    <property type="evidence" value="ECO:0007669"/>
    <property type="project" value="UniProtKB-SubCell"/>
</dbReference>
<feature type="transmembrane region" description="Helical" evidence="11">
    <location>
        <begin position="1002"/>
        <end position="1020"/>
    </location>
</feature>
<feature type="transmembrane region" description="Helical" evidence="11">
    <location>
        <begin position="2086"/>
        <end position="2105"/>
    </location>
</feature>
<evidence type="ECO:0000256" key="3">
    <source>
        <dbReference type="ARBA" id="ARBA00022448"/>
    </source>
</evidence>
<feature type="transmembrane region" description="Helical" evidence="11">
    <location>
        <begin position="2043"/>
        <end position="2066"/>
    </location>
</feature>
<feature type="transmembrane region" description="Helical" evidence="11">
    <location>
        <begin position="491"/>
        <end position="512"/>
    </location>
</feature>
<feature type="transmembrane region" description="Helical" evidence="11">
    <location>
        <begin position="559"/>
        <end position="576"/>
    </location>
</feature>
<feature type="compositionally biased region" description="Acidic residues" evidence="10">
    <location>
        <begin position="1433"/>
        <end position="1442"/>
    </location>
</feature>
<dbReference type="Pfam" id="PF12166">
    <property type="entry name" value="Piezo_cap"/>
    <property type="match status" value="1"/>
</dbReference>
<keyword evidence="5 11" id="KW-0812">Transmembrane</keyword>
<feature type="transmembrane region" description="Helical" evidence="11">
    <location>
        <begin position="612"/>
        <end position="630"/>
    </location>
</feature>
<evidence type="ECO:0000256" key="11">
    <source>
        <dbReference type="SAM" id="Phobius"/>
    </source>
</evidence>
<feature type="transmembrane region" description="Helical" evidence="11">
    <location>
        <begin position="582"/>
        <end position="600"/>
    </location>
</feature>
<keyword evidence="9" id="KW-0407">Ion channel</keyword>